<dbReference type="VEuPathDB" id="FungiDB:FOZG_17407"/>
<dbReference type="AlphaFoldDB" id="A0A2H3TFS4"/>
<accession>A0A2H3TFS4</accession>
<name>A0A2H3TFS4_FUSOX</name>
<feature type="region of interest" description="Disordered" evidence="1">
    <location>
        <begin position="1"/>
        <end position="22"/>
    </location>
</feature>
<evidence type="ECO:0000313" key="3">
    <source>
        <dbReference type="Proteomes" id="UP000219369"/>
    </source>
</evidence>
<proteinExistence type="predicted"/>
<gene>
    <name evidence="2" type="ORF">FRV6_11680</name>
</gene>
<sequence length="98" mass="11106">MDAVADSIVANPENLDPEDSSTRIENLSSNVEIVMQALIREVRDETMKQMVKGQQEAVKEIATSHERIIETLCNAWKKEQLALKQMIKGQKKGVRQLQ</sequence>
<evidence type="ECO:0000256" key="1">
    <source>
        <dbReference type="SAM" id="MobiDB-lite"/>
    </source>
</evidence>
<protein>
    <submittedName>
        <fullName evidence="2">Uncharacterized protein</fullName>
    </submittedName>
</protein>
<dbReference type="VEuPathDB" id="FungiDB:HZS61_011213"/>
<dbReference type="EMBL" id="FMJY01000006">
    <property type="protein sequence ID" value="SCO87553.1"/>
    <property type="molecule type" value="Genomic_DNA"/>
</dbReference>
<evidence type="ECO:0000313" key="2">
    <source>
        <dbReference type="EMBL" id="SCO87553.1"/>
    </source>
</evidence>
<organism evidence="2 3">
    <name type="scientific">Fusarium oxysporum</name>
    <name type="common">Fusarium vascular wilt</name>
    <dbReference type="NCBI Taxonomy" id="5507"/>
    <lineage>
        <taxon>Eukaryota</taxon>
        <taxon>Fungi</taxon>
        <taxon>Dikarya</taxon>
        <taxon>Ascomycota</taxon>
        <taxon>Pezizomycotina</taxon>
        <taxon>Sordariomycetes</taxon>
        <taxon>Hypocreomycetidae</taxon>
        <taxon>Hypocreales</taxon>
        <taxon>Nectriaceae</taxon>
        <taxon>Fusarium</taxon>
        <taxon>Fusarium oxysporum species complex</taxon>
    </lineage>
</organism>
<dbReference type="OrthoDB" id="5088815at2759"/>
<dbReference type="VEuPathDB" id="FungiDB:FOXG_16005"/>
<dbReference type="Proteomes" id="UP000219369">
    <property type="component" value="Unassembled WGS sequence"/>
</dbReference>
<dbReference type="VEuPathDB" id="FungiDB:FOMG_18962"/>
<reference evidence="3" key="1">
    <citation type="submission" date="2016-09" db="EMBL/GenBank/DDBJ databases">
        <authorList>
            <person name="Guldener U."/>
        </authorList>
    </citation>
    <scope>NUCLEOTIDE SEQUENCE [LARGE SCALE GENOMIC DNA]</scope>
    <source>
        <strain evidence="3">V64-1</strain>
    </source>
</reference>